<dbReference type="Pfam" id="PF01040">
    <property type="entry name" value="UbiA"/>
    <property type="match status" value="1"/>
</dbReference>
<keyword evidence="4 9" id="KW-0812">Transmembrane</keyword>
<evidence type="ECO:0000256" key="8">
    <source>
        <dbReference type="ARBA" id="ARBA00047690"/>
    </source>
</evidence>
<dbReference type="PANTHER" id="PTHR43448:SF2">
    <property type="entry name" value="PROTOHEME IX FARNESYLTRANSFERASE, MITOCHONDRIAL"/>
    <property type="match status" value="1"/>
</dbReference>
<comment type="catalytic activity">
    <reaction evidence="8 9">
        <text>heme b + (2E,6E)-farnesyl diphosphate + H2O = Fe(II)-heme o + diphosphate</text>
        <dbReference type="Rhea" id="RHEA:28070"/>
        <dbReference type="ChEBI" id="CHEBI:15377"/>
        <dbReference type="ChEBI" id="CHEBI:33019"/>
        <dbReference type="ChEBI" id="CHEBI:60344"/>
        <dbReference type="ChEBI" id="CHEBI:60530"/>
        <dbReference type="ChEBI" id="CHEBI:175763"/>
        <dbReference type="EC" id="2.5.1.141"/>
    </reaction>
</comment>
<comment type="subcellular location">
    <subcellularLocation>
        <location evidence="9">Cell membrane</location>
        <topology evidence="9">Multi-pass membrane protein</topology>
    </subcellularLocation>
    <subcellularLocation>
        <location evidence="1">Membrane</location>
        <topology evidence="1">Multi-pass membrane protein</topology>
    </subcellularLocation>
</comment>
<feature type="transmembrane region" description="Helical" evidence="9">
    <location>
        <begin position="286"/>
        <end position="306"/>
    </location>
</feature>
<keyword evidence="5 9" id="KW-1133">Transmembrane helix</keyword>
<evidence type="ECO:0000256" key="5">
    <source>
        <dbReference type="ARBA" id="ARBA00022989"/>
    </source>
</evidence>
<dbReference type="CDD" id="cd13957">
    <property type="entry name" value="PT_UbiA_Cox10"/>
    <property type="match status" value="1"/>
</dbReference>
<dbReference type="GO" id="GO:0008495">
    <property type="term" value="F:protoheme IX farnesyltransferase activity"/>
    <property type="evidence" value="ECO:0007669"/>
    <property type="project" value="UniProtKB-UniRule"/>
</dbReference>
<accession>A0AB39HSI1</accession>
<dbReference type="EMBL" id="CP162599">
    <property type="protein sequence ID" value="XDK33284.1"/>
    <property type="molecule type" value="Genomic_DNA"/>
</dbReference>
<dbReference type="InterPro" id="IPR000537">
    <property type="entry name" value="UbiA_prenyltransferase"/>
</dbReference>
<comment type="pathway">
    <text evidence="9">Porphyrin-containing compound metabolism; heme O biosynthesis; heme O from protoheme: step 1/1.</text>
</comment>
<keyword evidence="2 9" id="KW-1003">Cell membrane</keyword>
<keyword evidence="6 9" id="KW-0350">Heme biosynthesis</keyword>
<dbReference type="AlphaFoldDB" id="A0AB39HSI1"/>
<comment type="function">
    <text evidence="9">Converts heme B (protoheme IX) to heme O by substitution of the vinyl group on carbon 2 of heme B porphyrin ring with a hydroxyethyl farnesyl side group.</text>
</comment>
<feature type="transmembrane region" description="Helical" evidence="9">
    <location>
        <begin position="233"/>
        <end position="250"/>
    </location>
</feature>
<dbReference type="GO" id="GO:0005886">
    <property type="term" value="C:plasma membrane"/>
    <property type="evidence" value="ECO:0007669"/>
    <property type="project" value="UniProtKB-SubCell"/>
</dbReference>
<sequence length="307" mass="34876">MGKPAVHINDHTKAGKRDIINVLIDIKSLIKGKVLIANVLPVLTGFLLVLYFTNATLKANLDLFIFTMIGSTLTIAGALIINNWYEVDLDREMTRTKQRPTVTGNFSMNAVLTMGISASVIGLLIMLLTTMEAFIYAFLGWFIYVVLYTFWSKRRYTLNTVIGSVSGAFTPMIGWAAIDSAFHIIPIVLFILLFIWQVPHTFAIAMRRYHEYKAAGVPMLPVVYGFEVTKRQTFIYIVCLFPLPFLMSIMGTTFVVLTTILNIVWIVLGFSGFYMKDDIKWANLNFYYSLAYLNFIFLMLILISWMG</sequence>
<feature type="transmembrane region" description="Helical" evidence="9">
    <location>
        <begin position="34"/>
        <end position="52"/>
    </location>
</feature>
<evidence type="ECO:0000256" key="4">
    <source>
        <dbReference type="ARBA" id="ARBA00022692"/>
    </source>
</evidence>
<protein>
    <recommendedName>
        <fullName evidence="9">Protoheme IX farnesyltransferase</fullName>
        <ecNumber evidence="9">2.5.1.141</ecNumber>
    </recommendedName>
    <alternativeName>
        <fullName evidence="9">Heme B farnesyltransferase</fullName>
    </alternativeName>
    <alternativeName>
        <fullName evidence="9">Heme O synthase</fullName>
    </alternativeName>
</protein>
<keyword evidence="7 9" id="KW-0472">Membrane</keyword>
<dbReference type="InterPro" id="IPR044878">
    <property type="entry name" value="UbiA_sf"/>
</dbReference>
<comment type="subunit">
    <text evidence="9">Interacts with CtaA.</text>
</comment>
<comment type="similarity">
    <text evidence="9">Belongs to the UbiA prenyltransferase family. Protoheme IX farnesyltransferase subfamily.</text>
</comment>
<evidence type="ECO:0000256" key="3">
    <source>
        <dbReference type="ARBA" id="ARBA00022679"/>
    </source>
</evidence>
<feature type="transmembrane region" description="Helical" evidence="9">
    <location>
        <begin position="133"/>
        <end position="151"/>
    </location>
</feature>
<reference evidence="10" key="1">
    <citation type="submission" date="2024-07" db="EMBL/GenBank/DDBJ databases">
        <title>Halotolerant mesophilic bacterium Ornithinibacillus sp. 4-3, sp. nov., isolated from soil.</title>
        <authorList>
            <person name="Sidarenka A.V."/>
            <person name="Guliayeva D.E."/>
            <person name="Leanovich S.I."/>
            <person name="Hileuskaya K.S."/>
            <person name="Akhremchuk A.E."/>
            <person name="Sikolenko M.A."/>
            <person name="Valentovich L.N."/>
        </authorList>
    </citation>
    <scope>NUCLEOTIDE SEQUENCE</scope>
    <source>
        <strain evidence="10">4-3</strain>
    </source>
</reference>
<evidence type="ECO:0000256" key="9">
    <source>
        <dbReference type="HAMAP-Rule" id="MF_00154"/>
    </source>
</evidence>
<dbReference type="PROSITE" id="PS00943">
    <property type="entry name" value="UBIA"/>
    <property type="match status" value="1"/>
</dbReference>
<dbReference type="RefSeq" id="WP_368653966.1">
    <property type="nucleotide sequence ID" value="NZ_CP162599.1"/>
</dbReference>
<dbReference type="HAMAP" id="MF_00154">
    <property type="entry name" value="CyoE_CtaB"/>
    <property type="match status" value="1"/>
</dbReference>
<dbReference type="PANTHER" id="PTHR43448">
    <property type="entry name" value="PROTOHEME IX FARNESYLTRANSFERASE, MITOCHONDRIAL"/>
    <property type="match status" value="1"/>
</dbReference>
<evidence type="ECO:0000256" key="6">
    <source>
        <dbReference type="ARBA" id="ARBA00023133"/>
    </source>
</evidence>
<feature type="transmembrane region" description="Helical" evidence="9">
    <location>
        <begin position="106"/>
        <end position="127"/>
    </location>
</feature>
<comment type="miscellaneous">
    <text evidence="9">Carbon 2 of the heme B porphyrin ring is defined according to the Fischer nomenclature.</text>
</comment>
<organism evidence="10">
    <name type="scientific">Ornithinibacillus sp. 4-3</name>
    <dbReference type="NCBI Taxonomy" id="3231488"/>
    <lineage>
        <taxon>Bacteria</taxon>
        <taxon>Bacillati</taxon>
        <taxon>Bacillota</taxon>
        <taxon>Bacilli</taxon>
        <taxon>Bacillales</taxon>
        <taxon>Bacillaceae</taxon>
        <taxon>Ornithinibacillus</taxon>
    </lineage>
</organism>
<name>A0AB39HSI1_9BACI</name>
<dbReference type="InterPro" id="IPR030470">
    <property type="entry name" value="UbiA_prenylTrfase_CS"/>
</dbReference>
<dbReference type="InterPro" id="IPR006369">
    <property type="entry name" value="Protohaem_IX_farnesylTrfase"/>
</dbReference>
<feature type="transmembrane region" description="Helical" evidence="9">
    <location>
        <begin position="184"/>
        <end position="205"/>
    </location>
</feature>
<evidence type="ECO:0000256" key="2">
    <source>
        <dbReference type="ARBA" id="ARBA00022475"/>
    </source>
</evidence>
<evidence type="ECO:0000256" key="1">
    <source>
        <dbReference type="ARBA" id="ARBA00004141"/>
    </source>
</evidence>
<evidence type="ECO:0000313" key="10">
    <source>
        <dbReference type="EMBL" id="XDK33284.1"/>
    </source>
</evidence>
<feature type="transmembrane region" description="Helical" evidence="9">
    <location>
        <begin position="256"/>
        <end position="274"/>
    </location>
</feature>
<keyword evidence="3 9" id="KW-0808">Transferase</keyword>
<dbReference type="GO" id="GO:0048034">
    <property type="term" value="P:heme O biosynthetic process"/>
    <property type="evidence" value="ECO:0007669"/>
    <property type="project" value="UniProtKB-UniRule"/>
</dbReference>
<proteinExistence type="inferred from homology"/>
<dbReference type="EC" id="2.5.1.141" evidence="9"/>
<dbReference type="Gene3D" id="1.10.357.140">
    <property type="entry name" value="UbiA prenyltransferase"/>
    <property type="match status" value="1"/>
</dbReference>
<evidence type="ECO:0000256" key="7">
    <source>
        <dbReference type="ARBA" id="ARBA00023136"/>
    </source>
</evidence>
<feature type="transmembrane region" description="Helical" evidence="9">
    <location>
        <begin position="158"/>
        <end position="178"/>
    </location>
</feature>
<feature type="transmembrane region" description="Helical" evidence="9">
    <location>
        <begin position="64"/>
        <end position="85"/>
    </location>
</feature>
<dbReference type="NCBIfam" id="TIGR01473">
    <property type="entry name" value="cyoE_ctaB"/>
    <property type="match status" value="1"/>
</dbReference>
<gene>
    <name evidence="10" type="primary">cyoE</name>
    <name evidence="9" type="synonym">ctaB</name>
    <name evidence="10" type="ORF">AB4Y30_02630</name>
</gene>